<dbReference type="PROSITE" id="PS50013">
    <property type="entry name" value="CHROMO_2"/>
    <property type="match status" value="1"/>
</dbReference>
<dbReference type="Gene3D" id="3.30.420.10">
    <property type="entry name" value="Ribonuclease H-like superfamily/Ribonuclease H"/>
    <property type="match status" value="1"/>
</dbReference>
<dbReference type="GO" id="GO:0003676">
    <property type="term" value="F:nucleic acid binding"/>
    <property type="evidence" value="ECO:0007669"/>
    <property type="project" value="InterPro"/>
</dbReference>
<evidence type="ECO:0000259" key="2">
    <source>
        <dbReference type="PROSITE" id="PS50994"/>
    </source>
</evidence>
<dbReference type="SUPFAM" id="SSF54160">
    <property type="entry name" value="Chromo domain-like"/>
    <property type="match status" value="1"/>
</dbReference>
<dbReference type="AlphaFoldDB" id="A0AA89BRT4"/>
<accession>A0AA89BRT4</accession>
<dbReference type="EMBL" id="VSWD01000013">
    <property type="protein sequence ID" value="KAK3085074.1"/>
    <property type="molecule type" value="Genomic_DNA"/>
</dbReference>
<dbReference type="Proteomes" id="UP001186944">
    <property type="component" value="Unassembled WGS sequence"/>
</dbReference>
<comment type="caution">
    <text evidence="3">The sequence shown here is derived from an EMBL/GenBank/DDBJ whole genome shotgun (WGS) entry which is preliminary data.</text>
</comment>
<feature type="domain" description="Integrase catalytic" evidence="2">
    <location>
        <begin position="67"/>
        <end position="228"/>
    </location>
</feature>
<dbReference type="PANTHER" id="PTHR46585:SF1">
    <property type="entry name" value="CHROMO DOMAIN-CONTAINING PROTEIN"/>
    <property type="match status" value="1"/>
</dbReference>
<evidence type="ECO:0000313" key="4">
    <source>
        <dbReference type="Proteomes" id="UP001186944"/>
    </source>
</evidence>
<reference evidence="3" key="1">
    <citation type="submission" date="2019-08" db="EMBL/GenBank/DDBJ databases">
        <title>The improved chromosome-level genome for the pearl oyster Pinctada fucata martensii using PacBio sequencing and Hi-C.</title>
        <authorList>
            <person name="Zheng Z."/>
        </authorList>
    </citation>
    <scope>NUCLEOTIDE SEQUENCE</scope>
    <source>
        <strain evidence="3">ZZ-2019</strain>
        <tissue evidence="3">Adductor muscle</tissue>
    </source>
</reference>
<evidence type="ECO:0000313" key="3">
    <source>
        <dbReference type="EMBL" id="KAK3085074.1"/>
    </source>
</evidence>
<feature type="domain" description="Chromo" evidence="1">
    <location>
        <begin position="331"/>
        <end position="364"/>
    </location>
</feature>
<dbReference type="SUPFAM" id="SSF53098">
    <property type="entry name" value="Ribonuclease H-like"/>
    <property type="match status" value="1"/>
</dbReference>
<evidence type="ECO:0008006" key="5">
    <source>
        <dbReference type="Google" id="ProtNLM"/>
    </source>
</evidence>
<dbReference type="InterPro" id="IPR036397">
    <property type="entry name" value="RNaseH_sf"/>
</dbReference>
<name>A0AA89BRT4_PINIB</name>
<dbReference type="InterPro" id="IPR000953">
    <property type="entry name" value="Chromo/chromo_shadow_dom"/>
</dbReference>
<dbReference type="GO" id="GO:0015074">
    <property type="term" value="P:DNA integration"/>
    <property type="evidence" value="ECO:0007669"/>
    <property type="project" value="InterPro"/>
</dbReference>
<dbReference type="InterPro" id="IPR001584">
    <property type="entry name" value="Integrase_cat-core"/>
</dbReference>
<dbReference type="PANTHER" id="PTHR46585">
    <property type="entry name" value="INTEGRASE CORE DOMAIN CONTAINING PROTEIN"/>
    <property type="match status" value="1"/>
</dbReference>
<dbReference type="PROSITE" id="PS50994">
    <property type="entry name" value="INTEGRASE"/>
    <property type="match status" value="1"/>
</dbReference>
<keyword evidence="4" id="KW-1185">Reference proteome</keyword>
<proteinExistence type="predicted"/>
<sequence>MTYEDYLHSIYYDPNHAGSYGGLEKLYNAVRKEGKYVLGKAKIRKWLQKQETITLHQHVRRKFKRHRVVVPYMDYQWDADTASMNIYAKENDGFGFFVLLVDIFSRYIWTVPLHTTKGTEMVEALKSVFSLGRVPDKLRTDKGVEFKNKMVQKLTKGEGIDHFFTQNESKANFAERVIKNIKSRISRYRSHHQTNRWIDVLSEVTNSYNNTYHRSIKRAPSAVRKKDQVELWKIQYGIKHKQTNKHAKSKGGPAVHYKFKMGDTVRISHLQRPFQREYDERWTYEYFVVASRGMKQGIAYYTLKDLEGDDIHGSFYSSELSKVIVTDDTTYRIEKILKRSKDTVLVKWWGWPSKFNSWIPKSDMQLYGLKYKRNGQLMYSKPNMEHYLFVSSNDSDLPGNHPSDFTLTLPKTYRLNGYWECALLEISLHLPSHQRVHVCCDVIEDSYIKGSLFPLLRIIPAIQDDVARIGDDAVYGHLTFERPYFFPLRRVRPDHKGRYIVGSGSRNNVTPKQPKQPKLALVTPVAQAVEMAKSELKREGNVIREGKRKAGPPGIQYEKLRKKNGYTL</sequence>
<gene>
    <name evidence="3" type="ORF">FSP39_023864</name>
</gene>
<dbReference type="InterPro" id="IPR012337">
    <property type="entry name" value="RNaseH-like_sf"/>
</dbReference>
<protein>
    <recommendedName>
        <fullName evidence="5">Integrase catalytic domain-containing protein</fullName>
    </recommendedName>
</protein>
<evidence type="ECO:0000259" key="1">
    <source>
        <dbReference type="PROSITE" id="PS50013"/>
    </source>
</evidence>
<organism evidence="3 4">
    <name type="scientific">Pinctada imbricata</name>
    <name type="common">Atlantic pearl-oyster</name>
    <name type="synonym">Pinctada martensii</name>
    <dbReference type="NCBI Taxonomy" id="66713"/>
    <lineage>
        <taxon>Eukaryota</taxon>
        <taxon>Metazoa</taxon>
        <taxon>Spiralia</taxon>
        <taxon>Lophotrochozoa</taxon>
        <taxon>Mollusca</taxon>
        <taxon>Bivalvia</taxon>
        <taxon>Autobranchia</taxon>
        <taxon>Pteriomorphia</taxon>
        <taxon>Pterioida</taxon>
        <taxon>Pterioidea</taxon>
        <taxon>Pteriidae</taxon>
        <taxon>Pinctada</taxon>
    </lineage>
</organism>
<dbReference type="InterPro" id="IPR016197">
    <property type="entry name" value="Chromo-like_dom_sf"/>
</dbReference>